<evidence type="ECO:0000256" key="1">
    <source>
        <dbReference type="ARBA" id="ARBA00004651"/>
    </source>
</evidence>
<accession>G9YIV4</accession>
<dbReference type="PATRIC" id="fig|861450.3.peg.1475"/>
<protein>
    <recommendedName>
        <fullName evidence="9">Branched-chain amino acid transport system carrier protein</fullName>
    </recommendedName>
</protein>
<keyword evidence="6 9" id="KW-0029">Amino-acid transport</keyword>
<evidence type="ECO:0000256" key="2">
    <source>
        <dbReference type="ARBA" id="ARBA00008540"/>
    </source>
</evidence>
<evidence type="ECO:0000313" key="12">
    <source>
        <dbReference type="Proteomes" id="UP000005481"/>
    </source>
</evidence>
<dbReference type="Pfam" id="PF05525">
    <property type="entry name" value="Branch_AA_trans"/>
    <property type="match status" value="1"/>
</dbReference>
<dbReference type="InterPro" id="IPR004685">
    <property type="entry name" value="Brnchd-chn_aa_trnsp_Livcs"/>
</dbReference>
<feature type="chain" id="PRO_5038608402" description="Branched-chain amino acid transport system carrier protein" evidence="10">
    <location>
        <begin position="22"/>
        <end position="56"/>
    </location>
</feature>
<dbReference type="AlphaFoldDB" id="G9YIV4"/>
<evidence type="ECO:0000313" key="11">
    <source>
        <dbReference type="EMBL" id="EHM39247.1"/>
    </source>
</evidence>
<evidence type="ECO:0000256" key="6">
    <source>
        <dbReference type="ARBA" id="ARBA00022970"/>
    </source>
</evidence>
<keyword evidence="5" id="KW-0812">Transmembrane</keyword>
<evidence type="ECO:0000256" key="8">
    <source>
        <dbReference type="ARBA" id="ARBA00023136"/>
    </source>
</evidence>
<comment type="subcellular location">
    <subcellularLocation>
        <location evidence="1 9">Cell membrane</location>
        <topology evidence="1 9">Multi-pass membrane protein</topology>
    </subcellularLocation>
</comment>
<dbReference type="Proteomes" id="UP000005481">
    <property type="component" value="Unassembled WGS sequence"/>
</dbReference>
<organism evidence="11 12">
    <name type="scientific">Anaeroglobus geminatus F0357</name>
    <dbReference type="NCBI Taxonomy" id="861450"/>
    <lineage>
        <taxon>Bacteria</taxon>
        <taxon>Bacillati</taxon>
        <taxon>Bacillota</taxon>
        <taxon>Negativicutes</taxon>
        <taxon>Veillonellales</taxon>
        <taxon>Veillonellaceae</taxon>
        <taxon>Anaeroglobus</taxon>
    </lineage>
</organism>
<name>G9YIV4_9FIRM</name>
<evidence type="ECO:0000256" key="7">
    <source>
        <dbReference type="ARBA" id="ARBA00022989"/>
    </source>
</evidence>
<keyword evidence="3 9" id="KW-0813">Transport</keyword>
<keyword evidence="4" id="KW-1003">Cell membrane</keyword>
<dbReference type="EMBL" id="AGCJ01000071">
    <property type="protein sequence ID" value="EHM39247.1"/>
    <property type="molecule type" value="Genomic_DNA"/>
</dbReference>
<keyword evidence="7" id="KW-1133">Transmembrane helix</keyword>
<comment type="caution">
    <text evidence="11">The sequence shown here is derived from an EMBL/GenBank/DDBJ whole genome shotgun (WGS) entry which is preliminary data.</text>
</comment>
<feature type="signal peptide" evidence="10">
    <location>
        <begin position="1"/>
        <end position="21"/>
    </location>
</feature>
<comment type="similarity">
    <text evidence="2 9">Belongs to the branched chain amino acid transporter family.</text>
</comment>
<keyword evidence="12" id="KW-1185">Reference proteome</keyword>
<dbReference type="STRING" id="861450.HMPREF0080_01598"/>
<keyword evidence="10" id="KW-0732">Signal</keyword>
<dbReference type="GO" id="GO:0015658">
    <property type="term" value="F:branched-chain amino acid transmembrane transporter activity"/>
    <property type="evidence" value="ECO:0007669"/>
    <property type="project" value="UniProtKB-UniRule"/>
</dbReference>
<evidence type="ECO:0000256" key="10">
    <source>
        <dbReference type="SAM" id="SignalP"/>
    </source>
</evidence>
<evidence type="ECO:0000256" key="4">
    <source>
        <dbReference type="ARBA" id="ARBA00022475"/>
    </source>
</evidence>
<dbReference type="GO" id="GO:0005886">
    <property type="term" value="C:plasma membrane"/>
    <property type="evidence" value="ECO:0007669"/>
    <property type="project" value="UniProtKB-SubCell"/>
</dbReference>
<sequence>MIPMGIAVILACLTTAVGQIAAVADFFHTASNGKSQLQDIGCRNMYIIRIDCAFRR</sequence>
<evidence type="ECO:0000256" key="9">
    <source>
        <dbReference type="RuleBase" id="RU362122"/>
    </source>
</evidence>
<evidence type="ECO:0000256" key="3">
    <source>
        <dbReference type="ARBA" id="ARBA00022448"/>
    </source>
</evidence>
<comment type="function">
    <text evidence="9">Component of the transport system for branched-chain amino acids.</text>
</comment>
<reference evidence="11 12" key="1">
    <citation type="submission" date="2011-08" db="EMBL/GenBank/DDBJ databases">
        <authorList>
            <person name="Weinstock G."/>
            <person name="Sodergren E."/>
            <person name="Clifton S."/>
            <person name="Fulton L."/>
            <person name="Fulton B."/>
            <person name="Courtney L."/>
            <person name="Fronick C."/>
            <person name="Harrison M."/>
            <person name="Strong C."/>
            <person name="Farmer C."/>
            <person name="Delahaunty K."/>
            <person name="Markovic C."/>
            <person name="Hall O."/>
            <person name="Minx P."/>
            <person name="Tomlinson C."/>
            <person name="Mitreva M."/>
            <person name="Hou S."/>
            <person name="Chen J."/>
            <person name="Wollam A."/>
            <person name="Pepin K.H."/>
            <person name="Johnson M."/>
            <person name="Bhonagiri V."/>
            <person name="Zhang X."/>
            <person name="Suruliraj S."/>
            <person name="Warren W."/>
            <person name="Chinwalla A."/>
            <person name="Mardis E.R."/>
            <person name="Wilson R.K."/>
        </authorList>
    </citation>
    <scope>NUCLEOTIDE SEQUENCE [LARGE SCALE GENOMIC DNA]</scope>
    <source>
        <strain evidence="11 12">F0357</strain>
    </source>
</reference>
<gene>
    <name evidence="11" type="ORF">HMPREF0080_01598</name>
</gene>
<keyword evidence="8" id="KW-0472">Membrane</keyword>
<proteinExistence type="inferred from homology"/>
<dbReference type="HOGENOM" id="CLU_3003936_0_0_9"/>
<dbReference type="GO" id="GO:0006865">
    <property type="term" value="P:amino acid transport"/>
    <property type="evidence" value="ECO:0007669"/>
    <property type="project" value="UniProtKB-KW"/>
</dbReference>
<evidence type="ECO:0000256" key="5">
    <source>
        <dbReference type="ARBA" id="ARBA00022692"/>
    </source>
</evidence>